<name>A0A9P9G297_FUSSL</name>
<protein>
    <submittedName>
        <fullName evidence="3">Uncharacterized protein</fullName>
    </submittedName>
</protein>
<dbReference type="GO" id="GO:0016616">
    <property type="term" value="F:oxidoreductase activity, acting on the CH-OH group of donors, NAD or NADP as acceptor"/>
    <property type="evidence" value="ECO:0007669"/>
    <property type="project" value="TreeGrafter"/>
</dbReference>
<evidence type="ECO:0000256" key="2">
    <source>
        <dbReference type="ARBA" id="ARBA00023445"/>
    </source>
</evidence>
<feature type="non-terminal residue" evidence="3">
    <location>
        <position position="1"/>
    </location>
</feature>
<feature type="non-terminal residue" evidence="3">
    <location>
        <position position="84"/>
    </location>
</feature>
<gene>
    <name evidence="3" type="ORF">B0J15DRAFT_380330</name>
</gene>
<evidence type="ECO:0000313" key="3">
    <source>
        <dbReference type="EMBL" id="KAH7230858.1"/>
    </source>
</evidence>
<dbReference type="AlphaFoldDB" id="A0A9P9G297"/>
<comment type="caution">
    <text evidence="3">The sequence shown here is derived from an EMBL/GenBank/DDBJ whole genome shotgun (WGS) entry which is preliminary data.</text>
</comment>
<dbReference type="InterPro" id="IPR050425">
    <property type="entry name" value="NAD(P)_dehydrat-like"/>
</dbReference>
<dbReference type="EMBL" id="JAGTJS010000034">
    <property type="protein sequence ID" value="KAH7230858.1"/>
    <property type="molecule type" value="Genomic_DNA"/>
</dbReference>
<evidence type="ECO:0000256" key="1">
    <source>
        <dbReference type="ARBA" id="ARBA00023002"/>
    </source>
</evidence>
<dbReference type="PANTHER" id="PTHR10366:SF562">
    <property type="entry name" value="ALDEHYDE REDUCTASE II (AFU_ORTHOLOGUE AFUA_1G11360)"/>
    <property type="match status" value="1"/>
</dbReference>
<keyword evidence="1" id="KW-0560">Oxidoreductase</keyword>
<dbReference type="Gene3D" id="3.40.50.720">
    <property type="entry name" value="NAD(P)-binding Rossmann-like Domain"/>
    <property type="match status" value="1"/>
</dbReference>
<keyword evidence="4" id="KW-1185">Reference proteome</keyword>
<accession>A0A9P9G297</accession>
<dbReference type="InterPro" id="IPR036291">
    <property type="entry name" value="NAD(P)-bd_dom_sf"/>
</dbReference>
<reference evidence="3" key="1">
    <citation type="journal article" date="2021" name="Nat. Commun.">
        <title>Genetic determinants of endophytism in the Arabidopsis root mycobiome.</title>
        <authorList>
            <person name="Mesny F."/>
            <person name="Miyauchi S."/>
            <person name="Thiergart T."/>
            <person name="Pickel B."/>
            <person name="Atanasova L."/>
            <person name="Karlsson M."/>
            <person name="Huettel B."/>
            <person name="Barry K.W."/>
            <person name="Haridas S."/>
            <person name="Chen C."/>
            <person name="Bauer D."/>
            <person name="Andreopoulos W."/>
            <person name="Pangilinan J."/>
            <person name="LaButti K."/>
            <person name="Riley R."/>
            <person name="Lipzen A."/>
            <person name="Clum A."/>
            <person name="Drula E."/>
            <person name="Henrissat B."/>
            <person name="Kohler A."/>
            <person name="Grigoriev I.V."/>
            <person name="Martin F.M."/>
            <person name="Hacquard S."/>
        </authorList>
    </citation>
    <scope>NUCLEOTIDE SEQUENCE</scope>
    <source>
        <strain evidence="3">FSSC 5 MPI-SDFR-AT-0091</strain>
    </source>
</reference>
<sequence length="84" mass="8766">LITGAVAGTMNALKASNKQPSVKRFVLTSPSVAAVLLRPEVEGIVATENPWNDEAMAAAQGSSSPACWCMAYAGSKTEAERAVW</sequence>
<organism evidence="3 4">
    <name type="scientific">Fusarium solani</name>
    <name type="common">Filamentous fungus</name>
    <dbReference type="NCBI Taxonomy" id="169388"/>
    <lineage>
        <taxon>Eukaryota</taxon>
        <taxon>Fungi</taxon>
        <taxon>Dikarya</taxon>
        <taxon>Ascomycota</taxon>
        <taxon>Pezizomycotina</taxon>
        <taxon>Sordariomycetes</taxon>
        <taxon>Hypocreomycetidae</taxon>
        <taxon>Hypocreales</taxon>
        <taxon>Nectriaceae</taxon>
        <taxon>Fusarium</taxon>
        <taxon>Fusarium solani species complex</taxon>
    </lineage>
</organism>
<dbReference type="Proteomes" id="UP000736672">
    <property type="component" value="Unassembled WGS sequence"/>
</dbReference>
<dbReference type="PANTHER" id="PTHR10366">
    <property type="entry name" value="NAD DEPENDENT EPIMERASE/DEHYDRATASE"/>
    <property type="match status" value="1"/>
</dbReference>
<dbReference type="SUPFAM" id="SSF51735">
    <property type="entry name" value="NAD(P)-binding Rossmann-fold domains"/>
    <property type="match status" value="1"/>
</dbReference>
<evidence type="ECO:0000313" key="4">
    <source>
        <dbReference type="Proteomes" id="UP000736672"/>
    </source>
</evidence>
<proteinExistence type="inferred from homology"/>
<dbReference type="OrthoDB" id="2735536at2759"/>
<comment type="similarity">
    <text evidence="2">Belongs to the NAD(P)-dependent epimerase/dehydratase family. Dihydroflavonol-4-reductase subfamily.</text>
</comment>